<dbReference type="EMBL" id="JAHLVD010000015">
    <property type="protein sequence ID" value="KAG7846123.1"/>
    <property type="molecule type" value="Genomic_DNA"/>
</dbReference>
<dbReference type="Proteomes" id="UP001196530">
    <property type="component" value="Unassembled WGS sequence"/>
</dbReference>
<keyword evidence="4" id="KW-1185">Reference proteome</keyword>
<comment type="caution">
    <text evidence="1">The sequence shown here is derived from an EMBL/GenBank/DDBJ whole genome shotgun (WGS) entry which is preliminary data.</text>
</comment>
<evidence type="ECO:0008006" key="5">
    <source>
        <dbReference type="Google" id="ProtNLM"/>
    </source>
</evidence>
<evidence type="ECO:0000313" key="3">
    <source>
        <dbReference type="Proteomes" id="UP001196530"/>
    </source>
</evidence>
<proteinExistence type="predicted"/>
<sequence length="160" mass="17618">MSAFNDYCLVCEKICTSNSVYCSEECRVVDQQQTASPTLSTCSSVQSAQTSNFNSIPTIISPVLAPQYNYAPVFKNTSSLLKSPPIKDLSYESPMLSSISSVQNDLDSNRLDLNATRSTAPLNVSEIPRSQMYRSAAQNVSDLLSRTPASENYKKWLSTH</sequence>
<evidence type="ECO:0000313" key="1">
    <source>
        <dbReference type="EMBL" id="KAG7820452.1"/>
    </source>
</evidence>
<dbReference type="InterPro" id="IPR024368">
    <property type="entry name" value="Ecl1/2/3"/>
</dbReference>
<reference evidence="1 4" key="1">
    <citation type="journal article" date="2021" name="G3 (Bethesda)">
        <title>Genomic diversity, chromosomal rearrangements, and interspecies hybridization in the ogataea polymorpha species complex.</title>
        <authorList>
            <person name="Hanson S.J."/>
            <person name="Cinneide E.O."/>
            <person name="Salzberg L.I."/>
            <person name="Wolfe K.H."/>
            <person name="McGowan J."/>
            <person name="Fitzpatrick D.A."/>
            <person name="Matlin K."/>
        </authorList>
    </citation>
    <scope>NUCLEOTIDE SEQUENCE</scope>
    <source>
        <strain evidence="2">51-138</strain>
        <strain evidence="1">61-244</strain>
    </source>
</reference>
<evidence type="ECO:0000313" key="2">
    <source>
        <dbReference type="EMBL" id="KAG7846123.1"/>
    </source>
</evidence>
<dbReference type="Pfam" id="PF12855">
    <property type="entry name" value="Ecl1"/>
    <property type="match status" value="1"/>
</dbReference>
<dbReference type="GeneID" id="66125940"/>
<dbReference type="AlphaFoldDB" id="A0AAN6DIP2"/>
<name>A0AAN6DIP2_PICAN</name>
<accession>A0AAN6DIP2</accession>
<organism evidence="1 3">
    <name type="scientific">Pichia angusta</name>
    <name type="common">Yeast</name>
    <name type="synonym">Hansenula polymorpha</name>
    <dbReference type="NCBI Taxonomy" id="870730"/>
    <lineage>
        <taxon>Eukaryota</taxon>
        <taxon>Fungi</taxon>
        <taxon>Dikarya</taxon>
        <taxon>Ascomycota</taxon>
        <taxon>Saccharomycotina</taxon>
        <taxon>Pichiomycetes</taxon>
        <taxon>Pichiales</taxon>
        <taxon>Pichiaceae</taxon>
        <taxon>Ogataea</taxon>
    </lineage>
</organism>
<evidence type="ECO:0000313" key="4">
    <source>
        <dbReference type="Proteomes" id="UP001197328"/>
    </source>
</evidence>
<gene>
    <name evidence="1" type="ORF">KL928_001889</name>
    <name evidence="2" type="ORF">KL940_004710</name>
</gene>
<protein>
    <recommendedName>
        <fullName evidence="5">Extender of the chronological lifespan protein</fullName>
    </recommendedName>
</protein>
<dbReference type="EMBL" id="JAHLUX010000003">
    <property type="protein sequence ID" value="KAG7820452.1"/>
    <property type="molecule type" value="Genomic_DNA"/>
</dbReference>
<dbReference type="Proteomes" id="UP001197328">
    <property type="component" value="Unassembled WGS sequence"/>
</dbReference>
<dbReference type="RefSeq" id="XP_043061166.1">
    <property type="nucleotide sequence ID" value="XM_043202303.1"/>
</dbReference>